<dbReference type="Gene3D" id="3.30.70.100">
    <property type="match status" value="1"/>
</dbReference>
<protein>
    <recommendedName>
        <fullName evidence="1">DUF1330 domain-containing protein</fullName>
    </recommendedName>
</protein>
<proteinExistence type="predicted"/>
<comment type="caution">
    <text evidence="2">The sequence shown here is derived from an EMBL/GenBank/DDBJ whole genome shotgun (WGS) entry which is preliminary data.</text>
</comment>
<evidence type="ECO:0000313" key="2">
    <source>
        <dbReference type="EMBL" id="GEM45990.1"/>
    </source>
</evidence>
<dbReference type="EMBL" id="BJXB01000005">
    <property type="protein sequence ID" value="GEM45990.1"/>
    <property type="molecule type" value="Genomic_DNA"/>
</dbReference>
<accession>A0A511MZE2</accession>
<dbReference type="AlphaFoldDB" id="A0A511MZE2"/>
<dbReference type="Pfam" id="PF07045">
    <property type="entry name" value="DUF1330"/>
    <property type="match status" value="1"/>
</dbReference>
<dbReference type="Proteomes" id="UP000321306">
    <property type="component" value="Unassembled WGS sequence"/>
</dbReference>
<name>A0A511MZE2_DEIC1</name>
<evidence type="ECO:0000259" key="1">
    <source>
        <dbReference type="Pfam" id="PF07045"/>
    </source>
</evidence>
<dbReference type="RefSeq" id="WP_146883754.1">
    <property type="nucleotide sequence ID" value="NZ_BJXB01000005.1"/>
</dbReference>
<reference evidence="2 3" key="1">
    <citation type="submission" date="2019-07" db="EMBL/GenBank/DDBJ databases">
        <title>Whole genome shotgun sequence of Deinococcus cellulosilyticus NBRC 106333.</title>
        <authorList>
            <person name="Hosoyama A."/>
            <person name="Uohara A."/>
            <person name="Ohji S."/>
            <person name="Ichikawa N."/>
        </authorList>
    </citation>
    <scope>NUCLEOTIDE SEQUENCE [LARGE SCALE GENOMIC DNA]</scope>
    <source>
        <strain evidence="2 3">NBRC 106333</strain>
    </source>
</reference>
<feature type="domain" description="DUF1330" evidence="1">
    <location>
        <begin position="2"/>
        <end position="95"/>
    </location>
</feature>
<dbReference type="SUPFAM" id="SSF54909">
    <property type="entry name" value="Dimeric alpha+beta barrel"/>
    <property type="match status" value="1"/>
</dbReference>
<dbReference type="OrthoDB" id="9806380at2"/>
<dbReference type="PANTHER" id="PTHR41521">
    <property type="match status" value="1"/>
</dbReference>
<gene>
    <name evidence="2" type="ORF">DC3_16250</name>
</gene>
<dbReference type="InterPro" id="IPR010753">
    <property type="entry name" value="DUF1330"/>
</dbReference>
<dbReference type="InterPro" id="IPR011008">
    <property type="entry name" value="Dimeric_a/b-barrel"/>
</dbReference>
<organism evidence="2 3">
    <name type="scientific">Deinococcus cellulosilyticus (strain DSM 18568 / NBRC 106333 / KACC 11606 / 5516J-15)</name>
    <dbReference type="NCBI Taxonomy" id="1223518"/>
    <lineage>
        <taxon>Bacteria</taxon>
        <taxon>Thermotogati</taxon>
        <taxon>Deinococcota</taxon>
        <taxon>Deinococci</taxon>
        <taxon>Deinococcales</taxon>
        <taxon>Deinococcaceae</taxon>
        <taxon>Deinococcus</taxon>
    </lineage>
</organism>
<keyword evidence="3" id="KW-1185">Reference proteome</keyword>
<sequence>MPAYIIVNTRVSDPTRIQEYRDLAQQSVHQYGGRYLVRGGPMLMLEGEYHPERLVVLEFDSLERIREWYASEAYQKAKAARDGIAQFDMIAVEGLDVPL</sequence>
<dbReference type="PANTHER" id="PTHR41521:SF4">
    <property type="entry name" value="BLR0684 PROTEIN"/>
    <property type="match status" value="1"/>
</dbReference>
<evidence type="ECO:0000313" key="3">
    <source>
        <dbReference type="Proteomes" id="UP000321306"/>
    </source>
</evidence>